<reference evidence="7 8" key="1">
    <citation type="submission" date="2024-01" db="EMBL/GenBank/DDBJ databases">
        <title>A telomere-to-telomere, gap-free genome of sweet tea (Lithocarpus litseifolius).</title>
        <authorList>
            <person name="Zhou J."/>
        </authorList>
    </citation>
    <scope>NUCLEOTIDE SEQUENCE [LARGE SCALE GENOMIC DNA]</scope>
    <source>
        <strain evidence="7">Zhou-2022a</strain>
        <tissue evidence="7">Leaf</tissue>
    </source>
</reference>
<comment type="function">
    <text evidence="1">Methylates caffeoyl-CoA to feruloyl-CoA and 5-hydroxyferuloyl-CoA to sinapoyl-CoA. Plays a role in the synthesis of feruloylated polysaccharides. Involved in the reinforcement of the plant cell wall. Also involved in the responding to wounding or pathogen challenge by the increased formation of cell wall-bound ferulic acid polymers.</text>
</comment>
<evidence type="ECO:0000256" key="1">
    <source>
        <dbReference type="ARBA" id="ARBA00002334"/>
    </source>
</evidence>
<keyword evidence="8" id="KW-1185">Reference proteome</keyword>
<evidence type="ECO:0000313" key="7">
    <source>
        <dbReference type="EMBL" id="KAL0004641.1"/>
    </source>
</evidence>
<keyword evidence="5" id="KW-0479">Metal-binding</keyword>
<dbReference type="InterPro" id="IPR002935">
    <property type="entry name" value="SAM_O-MeTrfase"/>
</dbReference>
<dbReference type="GO" id="GO:0032259">
    <property type="term" value="P:methylation"/>
    <property type="evidence" value="ECO:0007669"/>
    <property type="project" value="UniProtKB-KW"/>
</dbReference>
<dbReference type="PANTHER" id="PTHR10509:SF34">
    <property type="entry name" value="TAPETUM-SPECIFIC METHYLTRANSFERASE 1"/>
    <property type="match status" value="1"/>
</dbReference>
<evidence type="ECO:0000256" key="2">
    <source>
        <dbReference type="ARBA" id="ARBA00022603"/>
    </source>
</evidence>
<evidence type="ECO:0000256" key="3">
    <source>
        <dbReference type="ARBA" id="ARBA00022679"/>
    </source>
</evidence>
<dbReference type="EMBL" id="JAZDWU010000004">
    <property type="protein sequence ID" value="KAL0004641.1"/>
    <property type="molecule type" value="Genomic_DNA"/>
</dbReference>
<evidence type="ECO:0000313" key="8">
    <source>
        <dbReference type="Proteomes" id="UP001459277"/>
    </source>
</evidence>
<dbReference type="Proteomes" id="UP001459277">
    <property type="component" value="Unassembled WGS sequence"/>
</dbReference>
<evidence type="ECO:0008006" key="9">
    <source>
        <dbReference type="Google" id="ProtNLM"/>
    </source>
</evidence>
<organism evidence="7 8">
    <name type="scientific">Lithocarpus litseifolius</name>
    <dbReference type="NCBI Taxonomy" id="425828"/>
    <lineage>
        <taxon>Eukaryota</taxon>
        <taxon>Viridiplantae</taxon>
        <taxon>Streptophyta</taxon>
        <taxon>Embryophyta</taxon>
        <taxon>Tracheophyta</taxon>
        <taxon>Spermatophyta</taxon>
        <taxon>Magnoliopsida</taxon>
        <taxon>eudicotyledons</taxon>
        <taxon>Gunneridae</taxon>
        <taxon>Pentapetalae</taxon>
        <taxon>rosids</taxon>
        <taxon>fabids</taxon>
        <taxon>Fagales</taxon>
        <taxon>Fagaceae</taxon>
        <taxon>Lithocarpus</taxon>
    </lineage>
</organism>
<dbReference type="GO" id="GO:0008171">
    <property type="term" value="F:O-methyltransferase activity"/>
    <property type="evidence" value="ECO:0007669"/>
    <property type="project" value="InterPro"/>
</dbReference>
<proteinExistence type="inferred from homology"/>
<dbReference type="InterPro" id="IPR029063">
    <property type="entry name" value="SAM-dependent_MTases_sf"/>
</dbReference>
<keyword evidence="3" id="KW-0808">Transferase</keyword>
<comment type="caution">
    <text evidence="7">The sequence shown here is derived from an EMBL/GenBank/DDBJ whole genome shotgun (WGS) entry which is preliminary data.</text>
</comment>
<evidence type="ECO:0000256" key="6">
    <source>
        <dbReference type="ARBA" id="ARBA00023453"/>
    </source>
</evidence>
<evidence type="ECO:0000256" key="4">
    <source>
        <dbReference type="ARBA" id="ARBA00022691"/>
    </source>
</evidence>
<dbReference type="GO" id="GO:0046872">
    <property type="term" value="F:metal ion binding"/>
    <property type="evidence" value="ECO:0007669"/>
    <property type="project" value="UniProtKB-KW"/>
</dbReference>
<dbReference type="SUPFAM" id="SSF53335">
    <property type="entry name" value="S-adenosyl-L-methionine-dependent methyltransferases"/>
    <property type="match status" value="1"/>
</dbReference>
<dbReference type="Gene3D" id="3.40.50.150">
    <property type="entry name" value="Vaccinia Virus protein VP39"/>
    <property type="match status" value="1"/>
</dbReference>
<protein>
    <recommendedName>
        <fullName evidence="9">Caffeoyl-CoA O-methyltransferase</fullName>
    </recommendedName>
</protein>
<dbReference type="InterPro" id="IPR050362">
    <property type="entry name" value="Cation-dep_OMT"/>
</dbReference>
<dbReference type="PANTHER" id="PTHR10509">
    <property type="entry name" value="O-METHYLTRANSFERASE-RELATED"/>
    <property type="match status" value="1"/>
</dbReference>
<dbReference type="AlphaFoldDB" id="A0AAW2D7H6"/>
<dbReference type="PROSITE" id="PS51682">
    <property type="entry name" value="SAM_OMT_I"/>
    <property type="match status" value="1"/>
</dbReference>
<comment type="similarity">
    <text evidence="6">Belongs to the class I-like SAM-binding methyltransferase superfamily. Cation-dependent O-methyltransferase family.</text>
</comment>
<keyword evidence="2" id="KW-0489">Methyltransferase</keyword>
<keyword evidence="4" id="KW-0949">S-adenosyl-L-methionine</keyword>
<evidence type="ECO:0000256" key="5">
    <source>
        <dbReference type="ARBA" id="ARBA00022723"/>
    </source>
</evidence>
<name>A0AAW2D7H6_9ROSI</name>
<accession>A0AAW2D7H6</accession>
<dbReference type="GO" id="GO:0008757">
    <property type="term" value="F:S-adenosylmethionine-dependent methyltransferase activity"/>
    <property type="evidence" value="ECO:0007669"/>
    <property type="project" value="TreeGrafter"/>
</dbReference>
<dbReference type="Pfam" id="PF01596">
    <property type="entry name" value="Methyltransf_3"/>
    <property type="match status" value="1"/>
</dbReference>
<sequence length="148" mass="16937">MCPSRELLAEEQEIAFITLELSPSIINFEKPASMENSITFLQGRFLPVKLKDSQPPSFMVHLPAFPEDNYIRYHELLLKLVKIGGIIGYDNTLWFGSVAVPEEDAKEEFIRNHRKSFMELNSFLATDPRIESSLISIGDGLTLCRRLY</sequence>
<gene>
    <name evidence="7" type="ORF">SO802_012202</name>
</gene>